<reference evidence="3" key="1">
    <citation type="submission" date="2023-07" db="EMBL/GenBank/DDBJ databases">
        <authorList>
            <consortium name="CYATHOMIX"/>
        </authorList>
    </citation>
    <scope>NUCLEOTIDE SEQUENCE</scope>
    <source>
        <strain evidence="3">N/A</strain>
    </source>
</reference>
<dbReference type="Proteomes" id="UP001176961">
    <property type="component" value="Unassembled WGS sequence"/>
</dbReference>
<feature type="region of interest" description="Disordered" evidence="2">
    <location>
        <begin position="205"/>
        <end position="224"/>
    </location>
</feature>
<evidence type="ECO:0000313" key="3">
    <source>
        <dbReference type="EMBL" id="CAJ0592998.1"/>
    </source>
</evidence>
<evidence type="ECO:0000256" key="2">
    <source>
        <dbReference type="SAM" id="MobiDB-lite"/>
    </source>
</evidence>
<feature type="region of interest" description="Disordered" evidence="2">
    <location>
        <begin position="160"/>
        <end position="190"/>
    </location>
</feature>
<dbReference type="AlphaFoldDB" id="A0AA36DTA2"/>
<gene>
    <name evidence="3" type="ORF">CYNAS_LOCUS4981</name>
</gene>
<dbReference type="PANTHER" id="PTHR22954">
    <property type="entry name" value="RETROVIRAL PROTEASE-RELATED"/>
    <property type="match status" value="1"/>
</dbReference>
<comment type="caution">
    <text evidence="3">The sequence shown here is derived from an EMBL/GenBank/DDBJ whole genome shotgun (WGS) entry which is preliminary data.</text>
</comment>
<feature type="coiled-coil region" evidence="1">
    <location>
        <begin position="1"/>
        <end position="28"/>
    </location>
</feature>
<evidence type="ECO:0000256" key="1">
    <source>
        <dbReference type="SAM" id="Coils"/>
    </source>
</evidence>
<sequence>MSQLGAQKAQLTNAVNTLRRKIAEVDQANLDFADFASEASKDPHLIFDRLNLLFTSLSSVSRAASALRGQLEKAEEFARRNPDERGEFPFLSDIHTHWETGGMDDILEEVDALLVRLDSAIKHLSNLGRPYQCFVPSVAPSLSRSSLSHTVQDLILPHQPAQAEEVAGPHSPSQAQDRPADPIAGALTGVPSRAVMTRNPRVDLALPRSSTFSPPNPVSPLEQPVKPPSYGIPIFNGDIEAFSEFWDIFSTAVHDSNTVSAAVKFMYLKSVLKGDAARIIAGLKATAENYDTAVRTLVDTYDRPEILKSRLWDKLIHQPQALDSADSQRATLRALQETWYQMKKVNENSSSIATLKTIRSKFPWRTREKVGELKDEGDTSWTVDELLTTLGTIIDRLQVEEESDLASHRAYNSNSTVCQPSPFPHRYPSTSQPYVRAPACKYCGRLHHPALRHHQRPIRRTRLRNSISAFLHPGASYSRK</sequence>
<protein>
    <submittedName>
        <fullName evidence="3">Uncharacterized protein</fullName>
    </submittedName>
</protein>
<name>A0AA36DTA2_CYLNA</name>
<organism evidence="3 4">
    <name type="scientific">Cylicocyclus nassatus</name>
    <name type="common">Nematode worm</name>
    <dbReference type="NCBI Taxonomy" id="53992"/>
    <lineage>
        <taxon>Eukaryota</taxon>
        <taxon>Metazoa</taxon>
        <taxon>Ecdysozoa</taxon>
        <taxon>Nematoda</taxon>
        <taxon>Chromadorea</taxon>
        <taxon>Rhabditida</taxon>
        <taxon>Rhabditina</taxon>
        <taxon>Rhabditomorpha</taxon>
        <taxon>Strongyloidea</taxon>
        <taxon>Strongylidae</taxon>
        <taxon>Cylicocyclus</taxon>
    </lineage>
</organism>
<keyword evidence="4" id="KW-1185">Reference proteome</keyword>
<dbReference type="EMBL" id="CATQJL010000112">
    <property type="protein sequence ID" value="CAJ0592998.1"/>
    <property type="molecule type" value="Genomic_DNA"/>
</dbReference>
<accession>A0AA36DTA2</accession>
<dbReference type="InterPro" id="IPR005312">
    <property type="entry name" value="DUF1759"/>
</dbReference>
<proteinExistence type="predicted"/>
<keyword evidence="1" id="KW-0175">Coiled coil</keyword>
<evidence type="ECO:0000313" key="4">
    <source>
        <dbReference type="Proteomes" id="UP001176961"/>
    </source>
</evidence>
<dbReference type="PANTHER" id="PTHR22954:SF3">
    <property type="entry name" value="PROTEIN CBG08539"/>
    <property type="match status" value="1"/>
</dbReference>
<dbReference type="Pfam" id="PF03564">
    <property type="entry name" value="DUF1759"/>
    <property type="match status" value="1"/>
</dbReference>